<name>A0A927BEC9_9BACT</name>
<dbReference type="GO" id="GO:0006418">
    <property type="term" value="P:tRNA aminoacylation for protein translation"/>
    <property type="evidence" value="ECO:0007669"/>
    <property type="project" value="UniProtKB-ARBA"/>
</dbReference>
<gene>
    <name evidence="5" type="ORF">IC235_11080</name>
</gene>
<keyword evidence="2" id="KW-0648">Protein biosynthesis</keyword>
<organism evidence="5 6">
    <name type="scientific">Hymenobacter montanus</name>
    <dbReference type="NCBI Taxonomy" id="2771359"/>
    <lineage>
        <taxon>Bacteria</taxon>
        <taxon>Pseudomonadati</taxon>
        <taxon>Bacteroidota</taxon>
        <taxon>Cytophagia</taxon>
        <taxon>Cytophagales</taxon>
        <taxon>Hymenobacteraceae</taxon>
        <taxon>Hymenobacter</taxon>
    </lineage>
</organism>
<keyword evidence="6" id="KW-1185">Reference proteome</keyword>
<dbReference type="EMBL" id="JACXAD010000011">
    <property type="protein sequence ID" value="MBD2768433.1"/>
    <property type="molecule type" value="Genomic_DNA"/>
</dbReference>
<evidence type="ECO:0000256" key="2">
    <source>
        <dbReference type="ARBA" id="ARBA00022917"/>
    </source>
</evidence>
<dbReference type="InterPro" id="IPR036621">
    <property type="entry name" value="Anticodon-bd_dom_sf"/>
</dbReference>
<dbReference type="Pfam" id="PF03129">
    <property type="entry name" value="HGTP_anticodon"/>
    <property type="match status" value="1"/>
</dbReference>
<feature type="domain" description="Anticodon-binding" evidence="4">
    <location>
        <begin position="3"/>
        <end position="46"/>
    </location>
</feature>
<dbReference type="Gene3D" id="3.40.50.800">
    <property type="entry name" value="Anticodon-binding domain"/>
    <property type="match status" value="1"/>
</dbReference>
<dbReference type="GO" id="GO:0004812">
    <property type="term" value="F:aminoacyl-tRNA ligase activity"/>
    <property type="evidence" value="ECO:0007669"/>
    <property type="project" value="UniProtKB-KW"/>
</dbReference>
<reference evidence="5" key="1">
    <citation type="submission" date="2020-09" db="EMBL/GenBank/DDBJ databases">
        <authorList>
            <person name="Kim M.K."/>
        </authorList>
    </citation>
    <scope>NUCLEOTIDE SEQUENCE</scope>
    <source>
        <strain evidence="5">BT664</strain>
    </source>
</reference>
<evidence type="ECO:0000313" key="6">
    <source>
        <dbReference type="Proteomes" id="UP000612233"/>
    </source>
</evidence>
<dbReference type="SUPFAM" id="SSF52954">
    <property type="entry name" value="Class II aaRS ABD-related"/>
    <property type="match status" value="1"/>
</dbReference>
<dbReference type="Proteomes" id="UP000612233">
    <property type="component" value="Unassembled WGS sequence"/>
</dbReference>
<proteinExistence type="predicted"/>
<keyword evidence="3" id="KW-0030">Aminoacyl-tRNA synthetase</keyword>
<evidence type="ECO:0000313" key="5">
    <source>
        <dbReference type="EMBL" id="MBD2768433.1"/>
    </source>
</evidence>
<protein>
    <recommendedName>
        <fullName evidence="4">Anticodon-binding domain-containing protein</fullName>
    </recommendedName>
</protein>
<comment type="caution">
    <text evidence="5">The sequence shown here is derived from an EMBL/GenBank/DDBJ whole genome shotgun (WGS) entry which is preliminary data.</text>
</comment>
<dbReference type="InterPro" id="IPR004154">
    <property type="entry name" value="Anticodon-bd"/>
</dbReference>
<dbReference type="AlphaFoldDB" id="A0A927BEC9"/>
<evidence type="ECO:0000259" key="4">
    <source>
        <dbReference type="Pfam" id="PF03129"/>
    </source>
</evidence>
<sequence length="58" mass="6546">MRDFIGVPLCPAVDHQTLANDTVTARCRATGEPSHLPMMELHTFIIQSITPFRFFGRT</sequence>
<keyword evidence="1" id="KW-0436">Ligase</keyword>
<evidence type="ECO:0000256" key="3">
    <source>
        <dbReference type="ARBA" id="ARBA00023146"/>
    </source>
</evidence>
<accession>A0A927BEC9</accession>
<evidence type="ECO:0000256" key="1">
    <source>
        <dbReference type="ARBA" id="ARBA00022598"/>
    </source>
</evidence>